<name>A0A433UDM4_ELYCH</name>
<feature type="compositionally biased region" description="Polar residues" evidence="1">
    <location>
        <begin position="84"/>
        <end position="94"/>
    </location>
</feature>
<proteinExistence type="predicted"/>
<dbReference type="AlphaFoldDB" id="A0A433UDM4"/>
<feature type="region of interest" description="Disordered" evidence="1">
    <location>
        <begin position="84"/>
        <end position="139"/>
    </location>
</feature>
<feature type="compositionally biased region" description="Basic and acidic residues" evidence="1">
    <location>
        <begin position="1"/>
        <end position="13"/>
    </location>
</feature>
<organism evidence="2 3">
    <name type="scientific">Elysia chlorotica</name>
    <name type="common">Eastern emerald elysia</name>
    <name type="synonym">Sea slug</name>
    <dbReference type="NCBI Taxonomy" id="188477"/>
    <lineage>
        <taxon>Eukaryota</taxon>
        <taxon>Metazoa</taxon>
        <taxon>Spiralia</taxon>
        <taxon>Lophotrochozoa</taxon>
        <taxon>Mollusca</taxon>
        <taxon>Gastropoda</taxon>
        <taxon>Heterobranchia</taxon>
        <taxon>Euthyneura</taxon>
        <taxon>Panpulmonata</taxon>
        <taxon>Sacoglossa</taxon>
        <taxon>Placobranchoidea</taxon>
        <taxon>Plakobranchidae</taxon>
        <taxon>Elysia</taxon>
    </lineage>
</organism>
<evidence type="ECO:0000313" key="2">
    <source>
        <dbReference type="EMBL" id="RUS91951.1"/>
    </source>
</evidence>
<protein>
    <submittedName>
        <fullName evidence="2">Uncharacterized protein</fullName>
    </submittedName>
</protein>
<gene>
    <name evidence="2" type="ORF">EGW08_000353</name>
</gene>
<reference evidence="2 3" key="1">
    <citation type="submission" date="2019-01" db="EMBL/GenBank/DDBJ databases">
        <title>A draft genome assembly of the solar-powered sea slug Elysia chlorotica.</title>
        <authorList>
            <person name="Cai H."/>
            <person name="Li Q."/>
            <person name="Fang X."/>
            <person name="Li J."/>
            <person name="Curtis N.E."/>
            <person name="Altenburger A."/>
            <person name="Shibata T."/>
            <person name="Feng M."/>
            <person name="Maeda T."/>
            <person name="Schwartz J.A."/>
            <person name="Shigenobu S."/>
            <person name="Lundholm N."/>
            <person name="Nishiyama T."/>
            <person name="Yang H."/>
            <person name="Hasebe M."/>
            <person name="Li S."/>
            <person name="Pierce S.K."/>
            <person name="Wang J."/>
        </authorList>
    </citation>
    <scope>NUCLEOTIDE SEQUENCE [LARGE SCALE GENOMIC DNA]</scope>
    <source>
        <strain evidence="2">EC2010</strain>
        <tissue evidence="2">Whole organism of an adult</tissue>
    </source>
</reference>
<evidence type="ECO:0000256" key="1">
    <source>
        <dbReference type="SAM" id="MobiDB-lite"/>
    </source>
</evidence>
<feature type="region of interest" description="Disordered" evidence="1">
    <location>
        <begin position="1"/>
        <end position="55"/>
    </location>
</feature>
<feature type="compositionally biased region" description="Polar residues" evidence="1">
    <location>
        <begin position="127"/>
        <end position="139"/>
    </location>
</feature>
<keyword evidence="3" id="KW-1185">Reference proteome</keyword>
<evidence type="ECO:0000313" key="3">
    <source>
        <dbReference type="Proteomes" id="UP000271974"/>
    </source>
</evidence>
<comment type="caution">
    <text evidence="2">The sequence shown here is derived from an EMBL/GenBank/DDBJ whole genome shotgun (WGS) entry which is preliminary data.</text>
</comment>
<dbReference type="Proteomes" id="UP000271974">
    <property type="component" value="Unassembled WGS sequence"/>
</dbReference>
<dbReference type="EMBL" id="RQTK01000004">
    <property type="protein sequence ID" value="RUS91951.1"/>
    <property type="molecule type" value="Genomic_DNA"/>
</dbReference>
<feature type="compositionally biased region" description="Basic and acidic residues" evidence="1">
    <location>
        <begin position="24"/>
        <end position="36"/>
    </location>
</feature>
<accession>A0A433UDM4</accession>
<sequence length="199" mass="22012">MGQEEPIKSEGKFGESQVKSAESTGEHGGRTGDSKKFSAGARLVGTSPKNNTLLKHTEREAILKHLKSERLHCEKNLSPEKVKNTTAENPTFSTEGRAKIFKRPSSYIHGRVNSPRGSSHAGGHPKQSPQVETDPATQTLCEDTVSEEERELAALNRINYLNKRLKAKESTRDYFKSLPVGDDHTDMVLVNYIVDGPQK</sequence>